<dbReference type="Pfam" id="PF02775">
    <property type="entry name" value="TPP_enzyme_C"/>
    <property type="match status" value="1"/>
</dbReference>
<sequence length="209" mass="22074">MDKTESAARRAAAVAAPGYVLDRREAVPRLIGRHEDFLFVGGLAGSAKDLAQLTNDGAHAYLLGGAMGAACMMGLGLALARPDRRVLVLTGDGELLMNLGALATIAVMNPPNLAIVCVDNGHYGETGWQRSHTARGVDLARIAAGAGIRATRTIASEAELEEGARFLRQGNGTCFVLLRVAPTEPPAYRRNLDPASCRERFRAALLGAR</sequence>
<accession>A0ABS7F2Z2</accession>
<keyword evidence="6" id="KW-1185">Reference proteome</keyword>
<dbReference type="Gene3D" id="3.40.50.970">
    <property type="match status" value="1"/>
</dbReference>
<keyword evidence="2" id="KW-0456">Lyase</keyword>
<evidence type="ECO:0000313" key="6">
    <source>
        <dbReference type="Proteomes" id="UP001519924"/>
    </source>
</evidence>
<evidence type="ECO:0000259" key="4">
    <source>
        <dbReference type="Pfam" id="PF02775"/>
    </source>
</evidence>
<dbReference type="Proteomes" id="UP001519924">
    <property type="component" value="Unassembled WGS sequence"/>
</dbReference>
<feature type="domain" description="Thiamine pyrophosphate enzyme TPP-binding" evidence="4">
    <location>
        <begin position="62"/>
        <end position="176"/>
    </location>
</feature>
<gene>
    <name evidence="5" type="ORF">K1J50_06675</name>
</gene>
<keyword evidence="3" id="KW-1133">Transmembrane helix</keyword>
<dbReference type="PANTHER" id="PTHR42818">
    <property type="entry name" value="SULFOPYRUVATE DECARBOXYLASE SUBUNIT ALPHA"/>
    <property type="match status" value="1"/>
</dbReference>
<dbReference type="RefSeq" id="WP_220116929.1">
    <property type="nucleotide sequence ID" value="NZ_JAHZUY010000011.1"/>
</dbReference>
<evidence type="ECO:0000256" key="3">
    <source>
        <dbReference type="SAM" id="Phobius"/>
    </source>
</evidence>
<reference evidence="5 6" key="1">
    <citation type="submission" date="2021-08" db="EMBL/GenBank/DDBJ databases">
        <title>Caldovatus sediminis gen. nov., sp. nov., a moderately thermophilic bacterium isolated from a hot spring.</title>
        <authorList>
            <person name="Hu C.-J."/>
            <person name="Li W.-J."/>
            <person name="Xian W.-D."/>
        </authorList>
    </citation>
    <scope>NUCLEOTIDE SEQUENCE [LARGE SCALE GENOMIC DNA]</scope>
    <source>
        <strain evidence="5 6">SYSU G05006</strain>
    </source>
</reference>
<organism evidence="5 6">
    <name type="scientific">Caldovatus aquaticus</name>
    <dbReference type="NCBI Taxonomy" id="2865671"/>
    <lineage>
        <taxon>Bacteria</taxon>
        <taxon>Pseudomonadati</taxon>
        <taxon>Pseudomonadota</taxon>
        <taxon>Alphaproteobacteria</taxon>
        <taxon>Acetobacterales</taxon>
        <taxon>Roseomonadaceae</taxon>
        <taxon>Caldovatus</taxon>
    </lineage>
</organism>
<evidence type="ECO:0000256" key="2">
    <source>
        <dbReference type="ARBA" id="ARBA00023239"/>
    </source>
</evidence>
<keyword evidence="3" id="KW-0472">Membrane</keyword>
<dbReference type="SUPFAM" id="SSF52518">
    <property type="entry name" value="Thiamin diphosphate-binding fold (THDP-binding)"/>
    <property type="match status" value="1"/>
</dbReference>
<evidence type="ECO:0000313" key="5">
    <source>
        <dbReference type="EMBL" id="MBW8269170.1"/>
    </source>
</evidence>
<evidence type="ECO:0000256" key="1">
    <source>
        <dbReference type="ARBA" id="ARBA00022793"/>
    </source>
</evidence>
<name>A0ABS7F2Z2_9PROT</name>
<proteinExistence type="predicted"/>
<keyword evidence="1" id="KW-0210">Decarboxylase</keyword>
<comment type="caution">
    <text evidence="5">The sequence shown here is derived from an EMBL/GenBank/DDBJ whole genome shotgun (WGS) entry which is preliminary data.</text>
</comment>
<protein>
    <submittedName>
        <fullName evidence="5">Aldehyde dehydrogenase</fullName>
    </submittedName>
</protein>
<feature type="transmembrane region" description="Helical" evidence="3">
    <location>
        <begin position="58"/>
        <end position="80"/>
    </location>
</feature>
<keyword evidence="3" id="KW-0812">Transmembrane</keyword>
<dbReference type="EMBL" id="JAHZUY010000011">
    <property type="protein sequence ID" value="MBW8269170.1"/>
    <property type="molecule type" value="Genomic_DNA"/>
</dbReference>
<dbReference type="InterPro" id="IPR051818">
    <property type="entry name" value="TPP_dependent_decarboxylase"/>
</dbReference>
<dbReference type="InterPro" id="IPR011766">
    <property type="entry name" value="TPP_enzyme_TPP-bd"/>
</dbReference>
<dbReference type="InterPro" id="IPR029061">
    <property type="entry name" value="THDP-binding"/>
</dbReference>
<dbReference type="PANTHER" id="PTHR42818:SF1">
    <property type="entry name" value="SULFOPYRUVATE DECARBOXYLASE"/>
    <property type="match status" value="1"/>
</dbReference>